<dbReference type="EMBL" id="DRYK01000048">
    <property type="protein sequence ID" value="HHP67861.1"/>
    <property type="molecule type" value="Genomic_DNA"/>
</dbReference>
<reference evidence="1" key="1">
    <citation type="journal article" date="2020" name="mSystems">
        <title>Genome- and Community-Level Interaction Insights into Carbon Utilization and Element Cycling Functions of Hydrothermarchaeota in Hydrothermal Sediment.</title>
        <authorList>
            <person name="Zhou Z."/>
            <person name="Liu Y."/>
            <person name="Xu W."/>
            <person name="Pan J."/>
            <person name="Luo Z.H."/>
            <person name="Li M."/>
        </authorList>
    </citation>
    <scope>NUCLEOTIDE SEQUENCE [LARGE SCALE GENOMIC DNA]</scope>
    <source>
        <strain evidence="1">SpSt-110</strain>
    </source>
</reference>
<protein>
    <submittedName>
        <fullName evidence="1">Uncharacterized protein</fullName>
    </submittedName>
</protein>
<comment type="caution">
    <text evidence="1">The sequence shown here is derived from an EMBL/GenBank/DDBJ whole genome shotgun (WGS) entry which is preliminary data.</text>
</comment>
<proteinExistence type="predicted"/>
<accession>A0A7J3XZ43</accession>
<sequence length="271" mass="31540">MLTPRDESIVKRAVEIVENANKKNLVLRIIGAIAVYLHIQDNPIALGFYTSQSRLGSANMFTDIDLIAYSKQRKQLMKFFEEELKLRSNPRLNVIFGGRRLFYEDTSINVKIDVFFDKLEFSHDVFFGKEPSKGRLELDYPTITSTDLLLEKLQIHNINYKDIIDIIALLIAHNIALEEVKNSINANYIAQLLSDDWGFWYDAITNLNKVVEIVQDLAYKEKIKQDIRDMVINNINKLIEVINKTPKTKNWEKRAKIGTAKPWYREVEEVF</sequence>
<organism evidence="1">
    <name type="scientific">Thermogladius calderae</name>
    <dbReference type="NCBI Taxonomy" id="1200300"/>
    <lineage>
        <taxon>Archaea</taxon>
        <taxon>Thermoproteota</taxon>
        <taxon>Thermoprotei</taxon>
        <taxon>Desulfurococcales</taxon>
        <taxon>Desulfurococcaceae</taxon>
        <taxon>Thermogladius</taxon>
    </lineage>
</organism>
<gene>
    <name evidence="1" type="ORF">ENM60_03615</name>
</gene>
<dbReference type="AlphaFoldDB" id="A0A7J3XZ43"/>
<name>A0A7J3XZ43_9CREN</name>
<evidence type="ECO:0000313" key="1">
    <source>
        <dbReference type="EMBL" id="HHP67861.1"/>
    </source>
</evidence>